<evidence type="ECO:0000256" key="3">
    <source>
        <dbReference type="ARBA" id="ARBA00022692"/>
    </source>
</evidence>
<gene>
    <name evidence="8" type="ORF">EsVE80_16010</name>
</gene>
<proteinExistence type="predicted"/>
<feature type="transmembrane region" description="Helical" evidence="6">
    <location>
        <begin position="43"/>
        <end position="62"/>
    </location>
</feature>
<feature type="domain" description="Cardiolipin synthase N-terminal" evidence="7">
    <location>
        <begin position="22"/>
        <end position="63"/>
    </location>
</feature>
<name>A0A679I8Y7_9ENTE</name>
<accession>A0A679I8Y7</accession>
<evidence type="ECO:0000313" key="8">
    <source>
        <dbReference type="EMBL" id="BCA86078.1"/>
    </source>
</evidence>
<keyword evidence="9" id="KW-1185">Reference proteome</keyword>
<organism evidence="8 9">
    <name type="scientific">Enterococcus saigonensis</name>
    <dbReference type="NCBI Taxonomy" id="1805431"/>
    <lineage>
        <taxon>Bacteria</taxon>
        <taxon>Bacillati</taxon>
        <taxon>Bacillota</taxon>
        <taxon>Bacilli</taxon>
        <taxon>Lactobacillales</taxon>
        <taxon>Enterococcaceae</taxon>
        <taxon>Enterococcus</taxon>
    </lineage>
</organism>
<dbReference type="Proteomes" id="UP000502998">
    <property type="component" value="Chromosome"/>
</dbReference>
<keyword evidence="2" id="KW-1003">Cell membrane</keyword>
<keyword evidence="4 6" id="KW-1133">Transmembrane helix</keyword>
<evidence type="ECO:0000256" key="4">
    <source>
        <dbReference type="ARBA" id="ARBA00022989"/>
    </source>
</evidence>
<sequence length="67" mass="7661">MQLNSHEYLPILIPLIILQIGLAIYAIVDVLKHPHYKFGNQIIWIIICAVFSFMGPIIYFAFGKGED</sequence>
<reference evidence="8 9" key="1">
    <citation type="submission" date="2020-02" db="EMBL/GenBank/DDBJ databases">
        <title>Characterization of vanA genotype vancomycin-resistant Enterococcus saigonensis VE80.</title>
        <authorList>
            <person name="Harada T."/>
            <person name="Motooka D."/>
            <person name="Nakamura S."/>
            <person name="Yamamoto Y."/>
            <person name="Kawahara R."/>
            <person name="Kawatsu K."/>
        </authorList>
    </citation>
    <scope>NUCLEOTIDE SEQUENCE [LARGE SCALE GENOMIC DNA]</scope>
    <source>
        <strain evidence="8 9">VE80</strain>
    </source>
</reference>
<keyword evidence="5 6" id="KW-0472">Membrane</keyword>
<evidence type="ECO:0000256" key="2">
    <source>
        <dbReference type="ARBA" id="ARBA00022475"/>
    </source>
</evidence>
<protein>
    <recommendedName>
        <fullName evidence="7">Cardiolipin synthase N-terminal domain-containing protein</fullName>
    </recommendedName>
</protein>
<feature type="transmembrane region" description="Helical" evidence="6">
    <location>
        <begin position="12"/>
        <end position="31"/>
    </location>
</feature>
<evidence type="ECO:0000256" key="1">
    <source>
        <dbReference type="ARBA" id="ARBA00004651"/>
    </source>
</evidence>
<evidence type="ECO:0000259" key="7">
    <source>
        <dbReference type="Pfam" id="PF13396"/>
    </source>
</evidence>
<comment type="subcellular location">
    <subcellularLocation>
        <location evidence="1">Cell membrane</location>
        <topology evidence="1">Multi-pass membrane protein</topology>
    </subcellularLocation>
</comment>
<keyword evidence="3 6" id="KW-0812">Transmembrane</keyword>
<dbReference type="AlphaFoldDB" id="A0A679I8Y7"/>
<dbReference type="RefSeq" id="WP_173103279.1">
    <property type="nucleotide sequence ID" value="NZ_AP022822.1"/>
</dbReference>
<evidence type="ECO:0000313" key="9">
    <source>
        <dbReference type="Proteomes" id="UP000502998"/>
    </source>
</evidence>
<dbReference type="KEGG" id="esg:EsVE80_16010"/>
<evidence type="ECO:0000256" key="6">
    <source>
        <dbReference type="SAM" id="Phobius"/>
    </source>
</evidence>
<dbReference type="Pfam" id="PF13396">
    <property type="entry name" value="PLDc_N"/>
    <property type="match status" value="1"/>
</dbReference>
<dbReference type="GO" id="GO:0005886">
    <property type="term" value="C:plasma membrane"/>
    <property type="evidence" value="ECO:0007669"/>
    <property type="project" value="UniProtKB-SubCell"/>
</dbReference>
<evidence type="ECO:0000256" key="5">
    <source>
        <dbReference type="ARBA" id="ARBA00023136"/>
    </source>
</evidence>
<dbReference type="EMBL" id="AP022822">
    <property type="protein sequence ID" value="BCA86078.1"/>
    <property type="molecule type" value="Genomic_DNA"/>
</dbReference>
<dbReference type="InterPro" id="IPR027379">
    <property type="entry name" value="CLS_N"/>
</dbReference>